<dbReference type="SMART" id="SM00478">
    <property type="entry name" value="ENDO3c"/>
    <property type="match status" value="1"/>
</dbReference>
<dbReference type="SUPFAM" id="SSF48150">
    <property type="entry name" value="DNA-glycosylase"/>
    <property type="match status" value="1"/>
</dbReference>
<dbReference type="PANTHER" id="PTHR42944">
    <property type="entry name" value="ADENINE DNA GLYCOSYLASE"/>
    <property type="match status" value="1"/>
</dbReference>
<comment type="catalytic activity">
    <reaction evidence="1 14">
        <text>Hydrolyzes free adenine bases from 7,8-dihydro-8-oxoguanine:adenine mismatched double-stranded DNA, leaving an apurinic site.</text>
        <dbReference type="EC" id="3.2.2.31"/>
    </reaction>
</comment>
<evidence type="ECO:0000256" key="8">
    <source>
        <dbReference type="ARBA" id="ARBA00022763"/>
    </source>
</evidence>
<comment type="caution">
    <text evidence="16">The sequence shown here is derived from an EMBL/GenBank/DDBJ whole genome shotgun (WGS) entry which is preliminary data.</text>
</comment>
<dbReference type="FunFam" id="1.10.340.30:FF:000002">
    <property type="entry name" value="Adenine DNA glycosylase"/>
    <property type="match status" value="1"/>
</dbReference>
<keyword evidence="10 14" id="KW-0408">Iron</keyword>
<dbReference type="PROSITE" id="PS01155">
    <property type="entry name" value="ENDONUCLEASE_III_2"/>
    <property type="match status" value="1"/>
</dbReference>
<protein>
    <recommendedName>
        <fullName evidence="5 14">Adenine DNA glycosylase</fullName>
        <ecNumber evidence="4 14">3.2.2.31</ecNumber>
    </recommendedName>
</protein>
<dbReference type="InterPro" id="IPR003265">
    <property type="entry name" value="HhH-GPD_domain"/>
</dbReference>
<keyword evidence="17" id="KW-1185">Reference proteome</keyword>
<proteinExistence type="inferred from homology"/>
<comment type="cofactor">
    <cofactor evidence="14">
        <name>[4Fe-4S] cluster</name>
        <dbReference type="ChEBI" id="CHEBI:49883"/>
    </cofactor>
    <text evidence="14">Binds 1 [4Fe-4S] cluster.</text>
</comment>
<dbReference type="GO" id="GO:0035485">
    <property type="term" value="F:adenine/guanine mispair binding"/>
    <property type="evidence" value="ECO:0007669"/>
    <property type="project" value="TreeGrafter"/>
</dbReference>
<accession>A0A848B1R8</accession>
<dbReference type="PANTHER" id="PTHR42944:SF1">
    <property type="entry name" value="ADENINE DNA GLYCOSYLASE"/>
    <property type="match status" value="1"/>
</dbReference>
<keyword evidence="6" id="KW-0004">4Fe-4S</keyword>
<dbReference type="Gene3D" id="3.90.79.10">
    <property type="entry name" value="Nucleoside Triphosphate Pyrophosphohydrolase"/>
    <property type="match status" value="1"/>
</dbReference>
<keyword evidence="9" id="KW-0378">Hydrolase</keyword>
<dbReference type="InterPro" id="IPR015797">
    <property type="entry name" value="NUDIX_hydrolase-like_dom_sf"/>
</dbReference>
<dbReference type="Proteomes" id="UP000543804">
    <property type="component" value="Unassembled WGS sequence"/>
</dbReference>
<sequence length="365" mass="41343">MSDHKQAENHLPNTAILSSISEPLLRWYQNRARVLPWREEPSAYRVWISEIMLQQTRVAAVIAYFERFLSALPDVASLAAVSDDQLMKLWQGLGYYNRARNLKKAAQIVVNEYHGQIPLEFHELLKLPGIGRYTAAAISSIAGGAPFPAVDGNVLRVVTRLTLCREDILKDRTKRHIEETLRPLYTKGPLSSMLNQAWMELGATVCIPNGAPHCAHCPLARFCLAHDNDCTAEFPIKQAKKKRRREQLTVLLLRRGDKIALRQRGSKGLLAGLYELPHLPGHLRVKEIFSALAARGFSVAEVRALPPAHHVFTHIEWDMTGFQVALRAKMSNDQQISNHLIWASMEDILHRYSIPAAFQYFLHDL</sequence>
<dbReference type="GO" id="GO:0006284">
    <property type="term" value="P:base-excision repair"/>
    <property type="evidence" value="ECO:0007669"/>
    <property type="project" value="UniProtKB-UniRule"/>
</dbReference>
<dbReference type="InterPro" id="IPR044298">
    <property type="entry name" value="MIG/MutY"/>
</dbReference>
<dbReference type="CDD" id="cd03431">
    <property type="entry name" value="NUDIX_DNA_Glycosylase_C-MutY"/>
    <property type="match status" value="1"/>
</dbReference>
<dbReference type="Pfam" id="PF00730">
    <property type="entry name" value="HhH-GPD"/>
    <property type="match status" value="1"/>
</dbReference>
<evidence type="ECO:0000313" key="16">
    <source>
        <dbReference type="EMBL" id="NMD98169.1"/>
    </source>
</evidence>
<organism evidence="16 17">
    <name type="scientific">Selenomonas bovis</name>
    <dbReference type="NCBI Taxonomy" id="416586"/>
    <lineage>
        <taxon>Bacteria</taxon>
        <taxon>Bacillati</taxon>
        <taxon>Bacillota</taxon>
        <taxon>Negativicutes</taxon>
        <taxon>Selenomonadales</taxon>
        <taxon>Selenomonadaceae</taxon>
        <taxon>Selenomonas</taxon>
    </lineage>
</organism>
<evidence type="ECO:0000256" key="3">
    <source>
        <dbReference type="ARBA" id="ARBA00008343"/>
    </source>
</evidence>
<dbReference type="EC" id="3.2.2.31" evidence="4 14"/>
<dbReference type="Pfam" id="PF14815">
    <property type="entry name" value="NUDIX_4"/>
    <property type="match status" value="1"/>
</dbReference>
<evidence type="ECO:0000256" key="5">
    <source>
        <dbReference type="ARBA" id="ARBA00022023"/>
    </source>
</evidence>
<evidence type="ECO:0000256" key="11">
    <source>
        <dbReference type="ARBA" id="ARBA00023014"/>
    </source>
</evidence>
<keyword evidence="8 14" id="KW-0227">DNA damage</keyword>
<dbReference type="GO" id="GO:0006298">
    <property type="term" value="P:mismatch repair"/>
    <property type="evidence" value="ECO:0007669"/>
    <property type="project" value="TreeGrafter"/>
</dbReference>
<dbReference type="GO" id="GO:0000701">
    <property type="term" value="F:purine-specific mismatch base pair DNA N-glycosylase activity"/>
    <property type="evidence" value="ECO:0007669"/>
    <property type="project" value="UniProtKB-EC"/>
</dbReference>
<dbReference type="InterPro" id="IPR029119">
    <property type="entry name" value="MutY_C"/>
</dbReference>
<evidence type="ECO:0000259" key="15">
    <source>
        <dbReference type="SMART" id="SM00478"/>
    </source>
</evidence>
<feature type="domain" description="HhH-GPD" evidence="15">
    <location>
        <begin position="52"/>
        <end position="204"/>
    </location>
</feature>
<reference evidence="16 17" key="1">
    <citation type="submission" date="2020-04" db="EMBL/GenBank/DDBJ databases">
        <authorList>
            <person name="Hitch T.C.A."/>
            <person name="Wylensek D."/>
            <person name="Clavel T."/>
        </authorList>
    </citation>
    <scope>NUCLEOTIDE SEQUENCE [LARGE SCALE GENOMIC DNA]</scope>
    <source>
        <strain evidence="16 17">PG-130-P53-12</strain>
    </source>
</reference>
<dbReference type="Gene3D" id="1.10.1670.10">
    <property type="entry name" value="Helix-hairpin-Helix base-excision DNA repair enzymes (C-terminal)"/>
    <property type="match status" value="1"/>
</dbReference>
<keyword evidence="12" id="KW-0234">DNA repair</keyword>
<evidence type="ECO:0000256" key="13">
    <source>
        <dbReference type="ARBA" id="ARBA00023295"/>
    </source>
</evidence>
<dbReference type="GO" id="GO:0051539">
    <property type="term" value="F:4 iron, 4 sulfur cluster binding"/>
    <property type="evidence" value="ECO:0007669"/>
    <property type="project" value="UniProtKB-UniRule"/>
</dbReference>
<name>A0A848B1R8_9FIRM</name>
<evidence type="ECO:0000256" key="14">
    <source>
        <dbReference type="RuleBase" id="RU365096"/>
    </source>
</evidence>
<dbReference type="InterPro" id="IPR004036">
    <property type="entry name" value="Endonuclease-III-like_CS2"/>
</dbReference>
<dbReference type="Pfam" id="PF00633">
    <property type="entry name" value="HHH"/>
    <property type="match status" value="1"/>
</dbReference>
<dbReference type="InterPro" id="IPR023170">
    <property type="entry name" value="HhH_base_excis_C"/>
</dbReference>
<comment type="function">
    <text evidence="2">Adenine glycosylase active on G-A mispairs. MutY also corrects error-prone DNA synthesis past GO lesions which are due to the oxidatively damaged form of guanine: 7,8-dihydro-8-oxoguanine (8-oxo-dGTP).</text>
</comment>
<evidence type="ECO:0000256" key="12">
    <source>
        <dbReference type="ARBA" id="ARBA00023204"/>
    </source>
</evidence>
<evidence type="ECO:0000256" key="10">
    <source>
        <dbReference type="ARBA" id="ARBA00023004"/>
    </source>
</evidence>
<dbReference type="GO" id="GO:0032357">
    <property type="term" value="F:oxidized purine DNA binding"/>
    <property type="evidence" value="ECO:0007669"/>
    <property type="project" value="TreeGrafter"/>
</dbReference>
<dbReference type="InterPro" id="IPR000445">
    <property type="entry name" value="HhH_motif"/>
</dbReference>
<dbReference type="InterPro" id="IPR011257">
    <property type="entry name" value="DNA_glycosylase"/>
</dbReference>
<evidence type="ECO:0000256" key="6">
    <source>
        <dbReference type="ARBA" id="ARBA00022485"/>
    </source>
</evidence>
<keyword evidence="13 14" id="KW-0326">Glycosidase</keyword>
<gene>
    <name evidence="16" type="primary">mutY</name>
    <name evidence="16" type="ORF">HF878_01530</name>
</gene>
<dbReference type="GO" id="GO:0034039">
    <property type="term" value="F:8-oxo-7,8-dihydroguanine DNA N-glycosylase activity"/>
    <property type="evidence" value="ECO:0007669"/>
    <property type="project" value="TreeGrafter"/>
</dbReference>
<keyword evidence="7" id="KW-0479">Metal-binding</keyword>
<dbReference type="Gene3D" id="1.10.340.30">
    <property type="entry name" value="Hypothetical protein, domain 2"/>
    <property type="match status" value="1"/>
</dbReference>
<dbReference type="AlphaFoldDB" id="A0A848B1R8"/>
<evidence type="ECO:0000256" key="7">
    <source>
        <dbReference type="ARBA" id="ARBA00022723"/>
    </source>
</evidence>
<evidence type="ECO:0000256" key="9">
    <source>
        <dbReference type="ARBA" id="ARBA00022801"/>
    </source>
</evidence>
<dbReference type="CDD" id="cd00056">
    <property type="entry name" value="ENDO3c"/>
    <property type="match status" value="1"/>
</dbReference>
<dbReference type="InterPro" id="IPR005760">
    <property type="entry name" value="A/G_AdeGlyc_MutY"/>
</dbReference>
<evidence type="ECO:0000313" key="17">
    <source>
        <dbReference type="Proteomes" id="UP000543804"/>
    </source>
</evidence>
<dbReference type="NCBIfam" id="TIGR01084">
    <property type="entry name" value="mutY"/>
    <property type="match status" value="1"/>
</dbReference>
<dbReference type="RefSeq" id="WP_170076970.1">
    <property type="nucleotide sequence ID" value="NZ_JABAFA010000001.1"/>
</dbReference>
<dbReference type="GO" id="GO:0046872">
    <property type="term" value="F:metal ion binding"/>
    <property type="evidence" value="ECO:0007669"/>
    <property type="project" value="UniProtKB-UniRule"/>
</dbReference>
<evidence type="ECO:0000256" key="1">
    <source>
        <dbReference type="ARBA" id="ARBA00000843"/>
    </source>
</evidence>
<dbReference type="SUPFAM" id="SSF55811">
    <property type="entry name" value="Nudix"/>
    <property type="match status" value="1"/>
</dbReference>
<evidence type="ECO:0000256" key="4">
    <source>
        <dbReference type="ARBA" id="ARBA00012045"/>
    </source>
</evidence>
<keyword evidence="11" id="KW-0411">Iron-sulfur</keyword>
<comment type="similarity">
    <text evidence="3 14">Belongs to the Nth/MutY family.</text>
</comment>
<dbReference type="EMBL" id="JABAFA010000001">
    <property type="protein sequence ID" value="NMD98169.1"/>
    <property type="molecule type" value="Genomic_DNA"/>
</dbReference>
<evidence type="ECO:0000256" key="2">
    <source>
        <dbReference type="ARBA" id="ARBA00002933"/>
    </source>
</evidence>